<feature type="compositionally biased region" description="Low complexity" evidence="5">
    <location>
        <begin position="404"/>
        <end position="430"/>
    </location>
</feature>
<dbReference type="AlphaFoldDB" id="A0A6A5H502"/>
<sequence length="846" mass="95236">MSNNYNYGPRMKFESHQMLSSFTPLRTTLSEYVDAGDMKEEKISHSESFVTTNSMSSNLNHYWKKVNSLNKTDSSMSSNSTVTSIPSAPKTFESSSNTLDGSTITPSTHSLKSAKLNNLSDWQYDSNRSDSSIIGNRMISLENLADSLIEPTETREENQCLSLQKQALDELETESGEEVFADFDKKTSDLLDPTIKLYETKAKVEKFVGNNEEFYKENQATGTMISENERLLARIRQNLPTNKASSVRFPASVQEEKRLEAALSSIKSLLHSFPFDENERADFEYTIKKIEKDATFEKKKKCELIVRHLLSVMNNWEENQSTVSFDSDNWNSVSTIDSRDDVLDLNVYENGLSDLKNSSIYDSNLNDLEGELRSASIRMAVEGPNETIECSPWNSASNYSGWSSNSNSLDSIQPDSSMENSTLSSLSSNSIPNQTFDDAHRNLIANASTKTAYSSSSPVSPRPPRSIHEKSTLQSATGTRSDSIPSFNFSSVSLSDMVDEALHTAKDAAENQATHLMTALQNSARQCGVVFSDLMTAVSTSSETERGKTAAPFLENGMIIGVKRSFRVEKMVGGGGFGQIYRAVDLESKLVVAVKVEPKSSESGRIVLELNILVQLAHSSHIPKVYYSGEVGIYNFIIMQLLGSNIADLRKFQRSRSFSVETTSRVGIQCLECLKTIHTLGYIHRDIKPSNICVGIGEHKRVLYIVDFGMARQIRFSDGTFRPERPYASFRGTTRYVSLTAHERKEQGFVDDIWCLFFSLLELVEGLPWKNIVDQDQVCNAKRLMLNNFQSRKMGRNFEMFPQILERTKRIETPDYERLIGILKSCCPSFNELEEFEWDDHDEQYQ</sequence>
<accession>A0A6A5H502</accession>
<evidence type="ECO:0000256" key="2">
    <source>
        <dbReference type="ARBA" id="ARBA00022741"/>
    </source>
</evidence>
<dbReference type="InterPro" id="IPR050235">
    <property type="entry name" value="CK1_Ser-Thr_kinase"/>
</dbReference>
<feature type="binding site" evidence="4">
    <location>
        <position position="595"/>
    </location>
    <ligand>
        <name>ATP</name>
        <dbReference type="ChEBI" id="CHEBI:30616"/>
    </ligand>
</feature>
<feature type="compositionally biased region" description="Polar residues" evidence="5">
    <location>
        <begin position="472"/>
        <end position="482"/>
    </location>
</feature>
<feature type="compositionally biased region" description="Polar residues" evidence="5">
    <location>
        <begin position="92"/>
        <end position="106"/>
    </location>
</feature>
<evidence type="ECO:0000313" key="8">
    <source>
        <dbReference type="Proteomes" id="UP000483820"/>
    </source>
</evidence>
<gene>
    <name evidence="7" type="ORF">GCK72_010367</name>
</gene>
<evidence type="ECO:0000256" key="4">
    <source>
        <dbReference type="PROSITE-ProRule" id="PRU10141"/>
    </source>
</evidence>
<feature type="compositionally biased region" description="Low complexity" evidence="5">
    <location>
        <begin position="71"/>
        <end position="87"/>
    </location>
</feature>
<dbReference type="InterPro" id="IPR008271">
    <property type="entry name" value="Ser/Thr_kinase_AS"/>
</dbReference>
<feature type="region of interest" description="Disordered" evidence="5">
    <location>
        <begin position="448"/>
        <end position="482"/>
    </location>
</feature>
<dbReference type="Proteomes" id="UP000483820">
    <property type="component" value="Chromosome III"/>
</dbReference>
<feature type="region of interest" description="Disordered" evidence="5">
    <location>
        <begin position="404"/>
        <end position="435"/>
    </location>
</feature>
<feature type="region of interest" description="Disordered" evidence="5">
    <location>
        <begin position="71"/>
        <end position="106"/>
    </location>
</feature>
<comment type="caution">
    <text evidence="7">The sequence shown here is derived from an EMBL/GenBank/DDBJ whole genome shotgun (WGS) entry which is preliminary data.</text>
</comment>
<dbReference type="EMBL" id="WUAV01000003">
    <property type="protein sequence ID" value="KAF1762105.1"/>
    <property type="molecule type" value="Genomic_DNA"/>
</dbReference>
<dbReference type="SUPFAM" id="SSF56112">
    <property type="entry name" value="Protein kinase-like (PK-like)"/>
    <property type="match status" value="1"/>
</dbReference>
<keyword evidence="2 4" id="KW-0547">Nucleotide-binding</keyword>
<dbReference type="PROSITE" id="PS00108">
    <property type="entry name" value="PROTEIN_KINASE_ST"/>
    <property type="match status" value="1"/>
</dbReference>
<dbReference type="EC" id="2.7.11.1" evidence="1"/>
<dbReference type="PROSITE" id="PS00107">
    <property type="entry name" value="PROTEIN_KINASE_ATP"/>
    <property type="match status" value="1"/>
</dbReference>
<evidence type="ECO:0000256" key="1">
    <source>
        <dbReference type="ARBA" id="ARBA00012513"/>
    </source>
</evidence>
<name>A0A6A5H502_CAERE</name>
<dbReference type="PROSITE" id="PS50011">
    <property type="entry name" value="PROTEIN_KINASE_DOM"/>
    <property type="match status" value="1"/>
</dbReference>
<dbReference type="InterPro" id="IPR000719">
    <property type="entry name" value="Prot_kinase_dom"/>
</dbReference>
<protein>
    <recommendedName>
        <fullName evidence="1">non-specific serine/threonine protein kinase</fullName>
        <ecNumber evidence="1">2.7.11.1</ecNumber>
    </recommendedName>
</protein>
<dbReference type="Pfam" id="PF00069">
    <property type="entry name" value="Pkinase"/>
    <property type="match status" value="1"/>
</dbReference>
<evidence type="ECO:0000313" key="7">
    <source>
        <dbReference type="EMBL" id="KAF1762105.1"/>
    </source>
</evidence>
<dbReference type="GeneID" id="9800684"/>
<organism evidence="7 8">
    <name type="scientific">Caenorhabditis remanei</name>
    <name type="common">Caenorhabditis vulgaris</name>
    <dbReference type="NCBI Taxonomy" id="31234"/>
    <lineage>
        <taxon>Eukaryota</taxon>
        <taxon>Metazoa</taxon>
        <taxon>Ecdysozoa</taxon>
        <taxon>Nematoda</taxon>
        <taxon>Chromadorea</taxon>
        <taxon>Rhabditida</taxon>
        <taxon>Rhabditina</taxon>
        <taxon>Rhabditomorpha</taxon>
        <taxon>Rhabditoidea</taxon>
        <taxon>Rhabditidae</taxon>
        <taxon>Peloderinae</taxon>
        <taxon>Caenorhabditis</taxon>
    </lineage>
</organism>
<keyword evidence="3 4" id="KW-0067">ATP-binding</keyword>
<dbReference type="GO" id="GO:0004674">
    <property type="term" value="F:protein serine/threonine kinase activity"/>
    <property type="evidence" value="ECO:0007669"/>
    <property type="project" value="UniProtKB-EC"/>
</dbReference>
<reference evidence="7 8" key="1">
    <citation type="submission" date="2019-12" db="EMBL/GenBank/DDBJ databases">
        <title>Chromosome-level assembly of the Caenorhabditis remanei genome.</title>
        <authorList>
            <person name="Teterina A.A."/>
            <person name="Willis J.H."/>
            <person name="Phillips P.C."/>
        </authorList>
    </citation>
    <scope>NUCLEOTIDE SEQUENCE [LARGE SCALE GENOMIC DNA]</scope>
    <source>
        <strain evidence="7 8">PX506</strain>
        <tissue evidence="7">Whole organism</tissue>
    </source>
</reference>
<proteinExistence type="predicted"/>
<evidence type="ECO:0000259" key="6">
    <source>
        <dbReference type="PROSITE" id="PS50011"/>
    </source>
</evidence>
<dbReference type="InterPro" id="IPR011009">
    <property type="entry name" value="Kinase-like_dom_sf"/>
</dbReference>
<dbReference type="Gene3D" id="1.10.510.10">
    <property type="entry name" value="Transferase(Phosphotransferase) domain 1"/>
    <property type="match status" value="1"/>
</dbReference>
<dbReference type="CTD" id="9800684"/>
<dbReference type="PANTHER" id="PTHR11909">
    <property type="entry name" value="CASEIN KINASE-RELATED"/>
    <property type="match status" value="1"/>
</dbReference>
<dbReference type="RefSeq" id="XP_053587402.1">
    <property type="nucleotide sequence ID" value="XM_053727825.1"/>
</dbReference>
<evidence type="ECO:0000256" key="3">
    <source>
        <dbReference type="ARBA" id="ARBA00022840"/>
    </source>
</evidence>
<dbReference type="KEGG" id="crq:GCK72_010367"/>
<dbReference type="InterPro" id="IPR017441">
    <property type="entry name" value="Protein_kinase_ATP_BS"/>
</dbReference>
<feature type="domain" description="Protein kinase" evidence="6">
    <location>
        <begin position="566"/>
        <end position="846"/>
    </location>
</feature>
<evidence type="ECO:0000256" key="5">
    <source>
        <dbReference type="SAM" id="MobiDB-lite"/>
    </source>
</evidence>
<dbReference type="SMART" id="SM00220">
    <property type="entry name" value="S_TKc"/>
    <property type="match status" value="1"/>
</dbReference>
<dbReference type="GO" id="GO:0005524">
    <property type="term" value="F:ATP binding"/>
    <property type="evidence" value="ECO:0007669"/>
    <property type="project" value="UniProtKB-UniRule"/>
</dbReference>